<evidence type="ECO:0008006" key="3">
    <source>
        <dbReference type="Google" id="ProtNLM"/>
    </source>
</evidence>
<evidence type="ECO:0000313" key="1">
    <source>
        <dbReference type="EMBL" id="GAA4338588.1"/>
    </source>
</evidence>
<dbReference type="EMBL" id="BAABFT010000021">
    <property type="protein sequence ID" value="GAA4338588.1"/>
    <property type="molecule type" value="Genomic_DNA"/>
</dbReference>
<comment type="caution">
    <text evidence="1">The sequence shown here is derived from an EMBL/GenBank/DDBJ whole genome shotgun (WGS) entry which is preliminary data.</text>
</comment>
<protein>
    <recommendedName>
        <fullName evidence="3">Phospholipase D-like protein</fullName>
    </recommendedName>
</protein>
<proteinExistence type="predicted"/>
<gene>
    <name evidence="1" type="ORF">GCM10023149_48660</name>
</gene>
<dbReference type="RefSeq" id="WP_345213815.1">
    <property type="nucleotide sequence ID" value="NZ_BAABFT010000021.1"/>
</dbReference>
<name>A0ABP8HFR0_9SPHI</name>
<dbReference type="Proteomes" id="UP001500582">
    <property type="component" value="Unassembled WGS sequence"/>
</dbReference>
<evidence type="ECO:0000313" key="2">
    <source>
        <dbReference type="Proteomes" id="UP001500582"/>
    </source>
</evidence>
<accession>A0ABP8HFR0</accession>
<organism evidence="1 2">
    <name type="scientific">Mucilaginibacter gynuensis</name>
    <dbReference type="NCBI Taxonomy" id="1302236"/>
    <lineage>
        <taxon>Bacteria</taxon>
        <taxon>Pseudomonadati</taxon>
        <taxon>Bacteroidota</taxon>
        <taxon>Sphingobacteriia</taxon>
        <taxon>Sphingobacteriales</taxon>
        <taxon>Sphingobacteriaceae</taxon>
        <taxon>Mucilaginibacter</taxon>
    </lineage>
</organism>
<sequence length="253" mass="29323">MEDFKPDFEFNLDEFSGFNIDIEHEFESRIIKPPKSNEIAEHLLKYDDAEKLAKEIIIDSKSRYFVVINGSFIFGDFIEALIVVNNFHVKQMIISTLSMSENNVDSLANLVNGNFVDELNLIVSDYFYSHERYNLIEYLYQELDKDDKFQLAVAGTHCKICIFETHCDKKILIHGSANLRSSSNIEQFVIEENELLYDFNFDYQQSIVEKFKTINKPVRGAKLWQAVQADRGAAMAGQGKVKKQQRLKDHRAD</sequence>
<keyword evidence="2" id="KW-1185">Reference proteome</keyword>
<reference evidence="2" key="1">
    <citation type="journal article" date="2019" name="Int. J. Syst. Evol. Microbiol.">
        <title>The Global Catalogue of Microorganisms (GCM) 10K type strain sequencing project: providing services to taxonomists for standard genome sequencing and annotation.</title>
        <authorList>
            <consortium name="The Broad Institute Genomics Platform"/>
            <consortium name="The Broad Institute Genome Sequencing Center for Infectious Disease"/>
            <person name="Wu L."/>
            <person name="Ma J."/>
        </authorList>
    </citation>
    <scope>NUCLEOTIDE SEQUENCE [LARGE SCALE GENOMIC DNA]</scope>
    <source>
        <strain evidence="2">JCM 17705</strain>
    </source>
</reference>